<reference evidence="1" key="1">
    <citation type="submission" date="2016-10" db="EMBL/GenBank/DDBJ databases">
        <authorList>
            <person name="Varghese N."/>
        </authorList>
    </citation>
    <scope>NUCLEOTIDE SEQUENCE</scope>
</reference>
<reference evidence="1" key="2">
    <citation type="journal article" date="2017" name="Nat. Commun.">
        <title>Single-virus genomics reveals hidden cosmopolitan and abundant viruses.</title>
        <authorList>
            <person name="Martinez-Hernandez F."/>
            <person name="Fornas O."/>
            <person name="Lluesma Gomez M."/>
            <person name="Bolduc B."/>
            <person name="de la Cruz Pena M.J."/>
            <person name="Martinez J.M."/>
            <person name="Anton J."/>
            <person name="Gasol J.M."/>
            <person name="Rosselli R."/>
            <person name="Rodriguez-Valera F."/>
            <person name="Sullivan M.B."/>
            <person name="Acinas S.G."/>
            <person name="Martinez-Garcia M."/>
        </authorList>
    </citation>
    <scope>NUCLEOTIDE SEQUENCE</scope>
</reference>
<name>A0A218MN55_9VIRU</name>
<sequence length="123" mass="14539">MMKYCQGPSCHTYETKDRIRGPKGAKTYQTRRRSSFYYMGGNVCSLRCQDDWFRKFGEQAVNHFGRIHEPKKLAPENAWVKNYGQYDHTNGRWNYIIENRLLGESRPITAEQYNDESFTLNQG</sequence>
<evidence type="ECO:0000313" key="1">
    <source>
        <dbReference type="EMBL" id="ASF00746.1"/>
    </source>
</evidence>
<protein>
    <submittedName>
        <fullName evidence="1">Uncharacterized protein</fullName>
    </submittedName>
</protein>
<organism evidence="1">
    <name type="scientific">uncultured virus</name>
    <dbReference type="NCBI Taxonomy" id="340016"/>
    <lineage>
        <taxon>Viruses</taxon>
        <taxon>environmental samples</taxon>
    </lineage>
</organism>
<accession>A0A218MN55</accession>
<proteinExistence type="predicted"/>
<dbReference type="EMBL" id="KY052854">
    <property type="protein sequence ID" value="ASF00746.1"/>
    <property type="molecule type" value="Genomic_DNA"/>
</dbReference>